<gene>
    <name evidence="1" type="ORF">NLO85_23995</name>
</gene>
<reference evidence="1" key="1">
    <citation type="submission" date="2022-07" db="EMBL/GenBank/DDBJ databases">
        <title>The diversity of lipopeptides in the P. syringae complex parallels phylogeny and sheds light on structural diversification during evolutionary history.</title>
        <authorList>
            <person name="Bricout A."/>
            <person name="Morris C.E."/>
            <person name="Chandeysson C."/>
            <person name="Duban M."/>
            <person name="Boistel C."/>
            <person name="Chataigne G."/>
            <person name="Lecouturier D."/>
            <person name="Jacques P."/>
            <person name="Leclere V."/>
            <person name="Rochex A."/>
        </authorList>
    </citation>
    <scope>NUCLEOTIDE SEQUENCE</scope>
    <source>
        <strain evidence="1">LYR0002</strain>
    </source>
</reference>
<protein>
    <submittedName>
        <fullName evidence="1">Uncharacterized protein</fullName>
    </submittedName>
</protein>
<dbReference type="AlphaFoldDB" id="A0AAW5J7R4"/>
<dbReference type="Proteomes" id="UP001206018">
    <property type="component" value="Unassembled WGS sequence"/>
</dbReference>
<dbReference type="SUPFAM" id="SSF52540">
    <property type="entry name" value="P-loop containing nucleoside triphosphate hydrolases"/>
    <property type="match status" value="1"/>
</dbReference>
<accession>A0AAW5J7R4</accession>
<evidence type="ECO:0000313" key="2">
    <source>
        <dbReference type="Proteomes" id="UP001206018"/>
    </source>
</evidence>
<organism evidence="1 2">
    <name type="scientific">Pseudomonas savastanoi</name>
    <name type="common">Pseudomonas syringae pv. savastanoi</name>
    <dbReference type="NCBI Taxonomy" id="29438"/>
    <lineage>
        <taxon>Bacteria</taxon>
        <taxon>Pseudomonadati</taxon>
        <taxon>Pseudomonadota</taxon>
        <taxon>Gammaproteobacteria</taxon>
        <taxon>Pseudomonadales</taxon>
        <taxon>Pseudomonadaceae</taxon>
        <taxon>Pseudomonas</taxon>
    </lineage>
</organism>
<dbReference type="EMBL" id="JANAKN010000078">
    <property type="protein sequence ID" value="MCQ3023548.1"/>
    <property type="molecule type" value="Genomic_DNA"/>
</dbReference>
<dbReference type="RefSeq" id="WP_255884879.1">
    <property type="nucleotide sequence ID" value="NZ_JANAKN010000078.1"/>
</dbReference>
<evidence type="ECO:0000313" key="1">
    <source>
        <dbReference type="EMBL" id="MCQ3023548.1"/>
    </source>
</evidence>
<proteinExistence type="predicted"/>
<dbReference type="InterPro" id="IPR027417">
    <property type="entry name" value="P-loop_NTPase"/>
</dbReference>
<name>A0AAW5J7R4_PSESS</name>
<comment type="caution">
    <text evidence="1">The sequence shown here is derived from an EMBL/GenBank/DDBJ whole genome shotgun (WGS) entry which is preliminary data.</text>
</comment>
<sequence>MNQVDYVPNPIQDKIILDITALITSKLLVAEGGWICLHGETLSGLTTILYRLCGKRLFGVQSPWLFKMAALPNLIGVKGALLHAMRLPNDMNGWPSATIIPGFLGDYLMYSQNKVMLIDDFHIVQRLGSADRQQFRNIIQELIRPPYSLIFVLSGNFASLQSMSRDWPSFVAEPMLKIKKFNSSNHVQVFSNEVLEQRAPKLLSLYGHELVSFDNAKDILDLTKGYIGEILMFICLLAREFQAGEFYNAEPGIFDRASSRYRVRHD</sequence>